<name>A0ABQ9MA93_HEVBR</name>
<keyword evidence="3" id="KW-1185">Reference proteome</keyword>
<accession>A0ABQ9MA93</accession>
<feature type="domain" description="DM2" evidence="1">
    <location>
        <begin position="1"/>
        <end position="53"/>
    </location>
</feature>
<dbReference type="SUPFAM" id="SSF47592">
    <property type="entry name" value="SWIB/MDM2 domain"/>
    <property type="match status" value="1"/>
</dbReference>
<proteinExistence type="predicted"/>
<evidence type="ECO:0000313" key="3">
    <source>
        <dbReference type="Proteomes" id="UP001174677"/>
    </source>
</evidence>
<evidence type="ECO:0000313" key="2">
    <source>
        <dbReference type="EMBL" id="KAJ9177211.1"/>
    </source>
</evidence>
<protein>
    <recommendedName>
        <fullName evidence="1">DM2 domain-containing protein</fullName>
    </recommendedName>
</protein>
<dbReference type="Pfam" id="PF02201">
    <property type="entry name" value="SWIB"/>
    <property type="match status" value="1"/>
</dbReference>
<sequence>VVKQLWTYIREKNLQDPDNRRNIICDEPLRALFGVDCINMFQMNKALSKHIWPLDSDGVVLAKSAPKEKQRKQEREE</sequence>
<dbReference type="InterPro" id="IPR019835">
    <property type="entry name" value="SWIB_domain"/>
</dbReference>
<feature type="non-terminal residue" evidence="2">
    <location>
        <position position="1"/>
    </location>
</feature>
<comment type="caution">
    <text evidence="2">The sequence shown here is derived from an EMBL/GenBank/DDBJ whole genome shotgun (WGS) entry which is preliminary data.</text>
</comment>
<dbReference type="Gene3D" id="1.10.245.10">
    <property type="entry name" value="SWIB/MDM2 domain"/>
    <property type="match status" value="1"/>
</dbReference>
<dbReference type="CDD" id="cd10567">
    <property type="entry name" value="SWIB-MDM2_like"/>
    <property type="match status" value="1"/>
</dbReference>
<dbReference type="InterPro" id="IPR036885">
    <property type="entry name" value="SWIB_MDM2_dom_sf"/>
</dbReference>
<reference evidence="2" key="1">
    <citation type="journal article" date="2023" name="Plant Biotechnol. J.">
        <title>Chromosome-level wild Hevea brasiliensis genome provides new tools for genomic-assisted breeding and valuable loci to elevate rubber yield.</title>
        <authorList>
            <person name="Cheng H."/>
            <person name="Song X."/>
            <person name="Hu Y."/>
            <person name="Wu T."/>
            <person name="Yang Q."/>
            <person name="An Z."/>
            <person name="Feng S."/>
            <person name="Deng Z."/>
            <person name="Wu W."/>
            <person name="Zeng X."/>
            <person name="Tu M."/>
            <person name="Wang X."/>
            <person name="Huang H."/>
        </authorList>
    </citation>
    <scope>NUCLEOTIDE SEQUENCE</scope>
    <source>
        <strain evidence="2">MT/VB/25A 57/8</strain>
    </source>
</reference>
<gene>
    <name evidence="2" type="ORF">P3X46_012450</name>
</gene>
<organism evidence="2 3">
    <name type="scientific">Hevea brasiliensis</name>
    <name type="common">Para rubber tree</name>
    <name type="synonym">Siphonia brasiliensis</name>
    <dbReference type="NCBI Taxonomy" id="3981"/>
    <lineage>
        <taxon>Eukaryota</taxon>
        <taxon>Viridiplantae</taxon>
        <taxon>Streptophyta</taxon>
        <taxon>Embryophyta</taxon>
        <taxon>Tracheophyta</taxon>
        <taxon>Spermatophyta</taxon>
        <taxon>Magnoliopsida</taxon>
        <taxon>eudicotyledons</taxon>
        <taxon>Gunneridae</taxon>
        <taxon>Pentapetalae</taxon>
        <taxon>rosids</taxon>
        <taxon>fabids</taxon>
        <taxon>Malpighiales</taxon>
        <taxon>Euphorbiaceae</taxon>
        <taxon>Crotonoideae</taxon>
        <taxon>Micrandreae</taxon>
        <taxon>Hevea</taxon>
    </lineage>
</organism>
<dbReference type="SMART" id="SM00151">
    <property type="entry name" value="SWIB"/>
    <property type="match status" value="1"/>
</dbReference>
<dbReference type="Proteomes" id="UP001174677">
    <property type="component" value="Chromosome 7"/>
</dbReference>
<dbReference type="PROSITE" id="PS51925">
    <property type="entry name" value="SWIB_MDM2"/>
    <property type="match status" value="1"/>
</dbReference>
<dbReference type="EMBL" id="JARPOI010000007">
    <property type="protein sequence ID" value="KAJ9177211.1"/>
    <property type="molecule type" value="Genomic_DNA"/>
</dbReference>
<feature type="non-terminal residue" evidence="2">
    <location>
        <position position="77"/>
    </location>
</feature>
<dbReference type="InterPro" id="IPR003121">
    <property type="entry name" value="SWIB_MDM2_domain"/>
</dbReference>
<evidence type="ECO:0000259" key="1">
    <source>
        <dbReference type="PROSITE" id="PS51925"/>
    </source>
</evidence>
<dbReference type="PANTHER" id="PTHR13844">
    <property type="entry name" value="SWI/SNF-RELATED MATRIX-ASSOCIATED ACTIN-DEPENDENT REGULATOR OF CHROMATIN SUBFAMILY D"/>
    <property type="match status" value="1"/>
</dbReference>